<comment type="similarity">
    <text evidence="1">Belongs to the helicase family. RecQ subfamily.</text>
</comment>
<keyword evidence="4 12" id="KW-0347">Helicase</keyword>
<feature type="domain" description="Helicase C-terminal" evidence="11">
    <location>
        <begin position="229"/>
        <end position="388"/>
    </location>
</feature>
<dbReference type="RefSeq" id="WP_101811767.1">
    <property type="nucleotide sequence ID" value="NZ_PKGI01000026.1"/>
</dbReference>
<dbReference type="EC" id="5.6.2.4" evidence="9"/>
<dbReference type="AlphaFoldDB" id="A0A2I2AB75"/>
<dbReference type="InterPro" id="IPR002464">
    <property type="entry name" value="DNA/RNA_helicase_DEAH_CS"/>
</dbReference>
<dbReference type="GO" id="GO:0006281">
    <property type="term" value="P:DNA repair"/>
    <property type="evidence" value="ECO:0007669"/>
    <property type="project" value="TreeGrafter"/>
</dbReference>
<dbReference type="InterPro" id="IPR000836">
    <property type="entry name" value="PRTase_dom"/>
</dbReference>
<dbReference type="InterPro" id="IPR001650">
    <property type="entry name" value="Helicase_C-like"/>
</dbReference>
<dbReference type="Pfam" id="PF00156">
    <property type="entry name" value="Pribosyltran"/>
    <property type="match status" value="1"/>
</dbReference>
<name>A0A2I2AB75_9LACO</name>
<dbReference type="PROSITE" id="PS00690">
    <property type="entry name" value="DEAH_ATP_HELICASE"/>
    <property type="match status" value="1"/>
</dbReference>
<protein>
    <recommendedName>
        <fullName evidence="9">DNA 3'-5' helicase</fullName>
        <ecNumber evidence="9">5.6.2.4</ecNumber>
    </recommendedName>
</protein>
<evidence type="ECO:0000259" key="11">
    <source>
        <dbReference type="PROSITE" id="PS51194"/>
    </source>
</evidence>
<keyword evidence="6" id="KW-0238">DNA-binding</keyword>
<dbReference type="GO" id="GO:0043590">
    <property type="term" value="C:bacterial nucleoid"/>
    <property type="evidence" value="ECO:0007669"/>
    <property type="project" value="TreeGrafter"/>
</dbReference>
<dbReference type="Pfam" id="PF00270">
    <property type="entry name" value="DEAD"/>
    <property type="match status" value="1"/>
</dbReference>
<dbReference type="GO" id="GO:0005524">
    <property type="term" value="F:ATP binding"/>
    <property type="evidence" value="ECO:0007669"/>
    <property type="project" value="UniProtKB-KW"/>
</dbReference>
<dbReference type="InterPro" id="IPR011545">
    <property type="entry name" value="DEAD/DEAH_box_helicase_dom"/>
</dbReference>
<evidence type="ECO:0000256" key="1">
    <source>
        <dbReference type="ARBA" id="ARBA00005446"/>
    </source>
</evidence>
<organism evidence="12 13">
    <name type="scientific">Ligilactobacillus agilis</name>
    <dbReference type="NCBI Taxonomy" id="1601"/>
    <lineage>
        <taxon>Bacteria</taxon>
        <taxon>Bacillati</taxon>
        <taxon>Bacillota</taxon>
        <taxon>Bacilli</taxon>
        <taxon>Lactobacillales</taxon>
        <taxon>Lactobacillaceae</taxon>
        <taxon>Ligilactobacillus</taxon>
    </lineage>
</organism>
<dbReference type="SMART" id="SM00490">
    <property type="entry name" value="HELICc"/>
    <property type="match status" value="1"/>
</dbReference>
<dbReference type="GO" id="GO:0005737">
    <property type="term" value="C:cytoplasm"/>
    <property type="evidence" value="ECO:0007669"/>
    <property type="project" value="TreeGrafter"/>
</dbReference>
<dbReference type="PANTHER" id="PTHR13710">
    <property type="entry name" value="DNA HELICASE RECQ FAMILY MEMBER"/>
    <property type="match status" value="1"/>
</dbReference>
<evidence type="ECO:0000256" key="2">
    <source>
        <dbReference type="ARBA" id="ARBA00022741"/>
    </source>
</evidence>
<dbReference type="InterPro" id="IPR014001">
    <property type="entry name" value="Helicase_ATP-bd"/>
</dbReference>
<dbReference type="PROSITE" id="PS51192">
    <property type="entry name" value="HELICASE_ATP_BIND_1"/>
    <property type="match status" value="1"/>
</dbReference>
<gene>
    <name evidence="12" type="ORF">CYR79_05485</name>
</gene>
<keyword evidence="3" id="KW-0378">Hydrolase</keyword>
<dbReference type="InterPro" id="IPR004589">
    <property type="entry name" value="DNA_helicase_ATP-dep_RecQ"/>
</dbReference>
<dbReference type="CDD" id="cd06223">
    <property type="entry name" value="PRTases_typeI"/>
    <property type="match status" value="1"/>
</dbReference>
<keyword evidence="7" id="KW-0413">Isomerase</keyword>
<dbReference type="GO" id="GO:0030894">
    <property type="term" value="C:replisome"/>
    <property type="evidence" value="ECO:0007669"/>
    <property type="project" value="TreeGrafter"/>
</dbReference>
<evidence type="ECO:0000313" key="12">
    <source>
        <dbReference type="EMBL" id="PLA76626.1"/>
    </source>
</evidence>
<dbReference type="PANTHER" id="PTHR13710:SF105">
    <property type="entry name" value="ATP-DEPENDENT DNA HELICASE Q1"/>
    <property type="match status" value="1"/>
</dbReference>
<dbReference type="EMBL" id="PKGI01000026">
    <property type="protein sequence ID" value="PLA76626.1"/>
    <property type="molecule type" value="Genomic_DNA"/>
</dbReference>
<dbReference type="SMART" id="SM00487">
    <property type="entry name" value="DEXDc"/>
    <property type="match status" value="1"/>
</dbReference>
<dbReference type="Gene3D" id="3.40.50.2020">
    <property type="match status" value="1"/>
</dbReference>
<keyword evidence="2" id="KW-0547">Nucleotide-binding</keyword>
<dbReference type="PROSITE" id="PS51194">
    <property type="entry name" value="HELICASE_CTER"/>
    <property type="match status" value="1"/>
</dbReference>
<evidence type="ECO:0000256" key="8">
    <source>
        <dbReference type="ARBA" id="ARBA00034617"/>
    </source>
</evidence>
<comment type="caution">
    <text evidence="12">The sequence shown here is derived from an EMBL/GenBank/DDBJ whole genome shotgun (WGS) entry which is preliminary data.</text>
</comment>
<evidence type="ECO:0000256" key="9">
    <source>
        <dbReference type="ARBA" id="ARBA00034808"/>
    </source>
</evidence>
<sequence length="702" mass="78466">MASVAEIRKRATEILKEFYGSNAKFRPGQLEAIVNTVQGKRSLVVQKTGWGKSIVYFIACKILRQENRGLTLIISPLLALMNNQIEAAKRLDLRVATINSNMKQAEAKQVYQRLNQLDALIVAPERLGNELFNQQLVEMQVKIGALVVDEVHCISDWGHDFRPDYQRIVKLISVLPKGLPILGTTATANQRVIDDVCSQLGENILIARGDLMRNEISIQVNPPQTDGEKLAWITDACLHDARLANQKGLIYCLTVNDCKRVSHFLQQYGISAAPYYSGNGAEKEQVEQNLAAFENGLVKILVCTIKLGMGYDTSDIRFVMHYQLPKNIIAYYQQIGRAGRDGRPAYAILLHGRQDEEILTSFIRKATVSPKLMAKLIQLISEGGMSKSELLAAVNIKASKLDEVIKFLMVHDYVYEKKEGGPARYYANLSATFDIKAEQVRQEKLLAVRQGEVDQMHEFISLKSCYMQFIASCLDAPDRMKACGNCANCHHGLLFNYTGDAYRKAATRYLSISPALIKPRAKWGNNKSIPKNLQAQVGWVFCNQYRSLLGAKIQGWKYREGYLPAKFITANANFLRQQLLINNIEIDAVASVPSLRHPNFVPGFAYKLANELELEYVDAVKKTKMGSEQKDLLNNALQQKNVADTVVIDASKVFNKTILLVDDIINSGWSFTVISALLLEAGAKAVYPFALLSTGTRTEGYL</sequence>
<reference evidence="13" key="1">
    <citation type="submission" date="2017-12" db="EMBL/GenBank/DDBJ databases">
        <authorList>
            <person name="Christensen H."/>
        </authorList>
    </citation>
    <scope>NUCLEOTIDE SEQUENCE [LARGE SCALE GENOMIC DNA]</scope>
    <source>
        <strain evidence="13">268A</strain>
    </source>
</reference>
<evidence type="ECO:0000256" key="6">
    <source>
        <dbReference type="ARBA" id="ARBA00023125"/>
    </source>
</evidence>
<dbReference type="GO" id="GO:0003677">
    <property type="term" value="F:DNA binding"/>
    <property type="evidence" value="ECO:0007669"/>
    <property type="project" value="UniProtKB-KW"/>
</dbReference>
<proteinExistence type="inferred from homology"/>
<keyword evidence="5" id="KW-0067">ATP-binding</keyword>
<dbReference type="SUPFAM" id="SSF52540">
    <property type="entry name" value="P-loop containing nucleoside triphosphate hydrolases"/>
    <property type="match status" value="1"/>
</dbReference>
<evidence type="ECO:0000256" key="4">
    <source>
        <dbReference type="ARBA" id="ARBA00022806"/>
    </source>
</evidence>
<dbReference type="Pfam" id="PF00271">
    <property type="entry name" value="Helicase_C"/>
    <property type="match status" value="1"/>
</dbReference>
<dbReference type="InterPro" id="IPR029057">
    <property type="entry name" value="PRTase-like"/>
</dbReference>
<evidence type="ECO:0000259" key="10">
    <source>
        <dbReference type="PROSITE" id="PS51192"/>
    </source>
</evidence>
<comment type="catalytic activity">
    <reaction evidence="8">
        <text>Couples ATP hydrolysis with the unwinding of duplex DNA by translocating in the 3'-5' direction.</text>
        <dbReference type="EC" id="5.6.2.4"/>
    </reaction>
</comment>
<dbReference type="GO" id="GO:0016787">
    <property type="term" value="F:hydrolase activity"/>
    <property type="evidence" value="ECO:0007669"/>
    <property type="project" value="UniProtKB-KW"/>
</dbReference>
<dbReference type="GO" id="GO:0006310">
    <property type="term" value="P:DNA recombination"/>
    <property type="evidence" value="ECO:0007669"/>
    <property type="project" value="InterPro"/>
</dbReference>
<accession>A0A2I2AB75</accession>
<evidence type="ECO:0000256" key="5">
    <source>
        <dbReference type="ARBA" id="ARBA00022840"/>
    </source>
</evidence>
<dbReference type="InterPro" id="IPR027417">
    <property type="entry name" value="P-loop_NTPase"/>
</dbReference>
<dbReference type="Gene3D" id="3.40.50.300">
    <property type="entry name" value="P-loop containing nucleotide triphosphate hydrolases"/>
    <property type="match status" value="2"/>
</dbReference>
<dbReference type="Proteomes" id="UP000234579">
    <property type="component" value="Unassembled WGS sequence"/>
</dbReference>
<evidence type="ECO:0000256" key="7">
    <source>
        <dbReference type="ARBA" id="ARBA00023235"/>
    </source>
</evidence>
<evidence type="ECO:0000256" key="3">
    <source>
        <dbReference type="ARBA" id="ARBA00022801"/>
    </source>
</evidence>
<evidence type="ECO:0000313" key="13">
    <source>
        <dbReference type="Proteomes" id="UP000234579"/>
    </source>
</evidence>
<dbReference type="NCBIfam" id="TIGR00614">
    <property type="entry name" value="recQ_fam"/>
    <property type="match status" value="1"/>
</dbReference>
<dbReference type="GO" id="GO:0009378">
    <property type="term" value="F:four-way junction helicase activity"/>
    <property type="evidence" value="ECO:0007669"/>
    <property type="project" value="TreeGrafter"/>
</dbReference>
<dbReference type="SUPFAM" id="SSF53271">
    <property type="entry name" value="PRTase-like"/>
    <property type="match status" value="1"/>
</dbReference>
<feature type="domain" description="Helicase ATP-binding" evidence="10">
    <location>
        <begin position="33"/>
        <end position="206"/>
    </location>
</feature>
<dbReference type="GO" id="GO:0043138">
    <property type="term" value="F:3'-5' DNA helicase activity"/>
    <property type="evidence" value="ECO:0007669"/>
    <property type="project" value="UniProtKB-EC"/>
</dbReference>